<evidence type="ECO:0000313" key="4">
    <source>
        <dbReference type="Proteomes" id="UP000198919"/>
    </source>
</evidence>
<keyword evidence="1" id="KW-0812">Transmembrane</keyword>
<reference evidence="3" key="1">
    <citation type="submission" date="2016-10" db="EMBL/GenBank/DDBJ databases">
        <authorList>
            <person name="de Groot N.N."/>
        </authorList>
    </citation>
    <scope>NUCLEOTIDE SEQUENCE [LARGE SCALE GENOMIC DNA]</scope>
    <source>
        <strain evidence="3">DSM 17908</strain>
    </source>
</reference>
<keyword evidence="1" id="KW-1133">Transmembrane helix</keyword>
<reference evidence="4" key="2">
    <citation type="submission" date="2016-10" db="EMBL/GenBank/DDBJ databases">
        <authorList>
            <person name="Varghese N."/>
            <person name="Submissions S."/>
        </authorList>
    </citation>
    <scope>NUCLEOTIDE SEQUENCE [LARGE SCALE GENOMIC DNA]</scope>
    <source>
        <strain evidence="4">DSM 17908</strain>
    </source>
</reference>
<accession>A0A1I3YBR8</accession>
<feature type="transmembrane region" description="Helical" evidence="1">
    <location>
        <begin position="96"/>
        <end position="115"/>
    </location>
</feature>
<evidence type="ECO:0000313" key="3">
    <source>
        <dbReference type="EMBL" id="SFK28819.1"/>
    </source>
</evidence>
<dbReference type="Proteomes" id="UP000224607">
    <property type="component" value="Unassembled WGS sequence"/>
</dbReference>
<dbReference type="AlphaFoldDB" id="A0A1I3YBR8"/>
<gene>
    <name evidence="3" type="ORF">SAMN05421680_14810</name>
    <name evidence="2" type="ORF">Xmau_03756</name>
</gene>
<feature type="transmembrane region" description="Helical" evidence="1">
    <location>
        <begin position="156"/>
        <end position="174"/>
    </location>
</feature>
<organism evidence="3 4">
    <name type="scientific">Xenorhabdus mauleonii</name>
    <dbReference type="NCBI Taxonomy" id="351675"/>
    <lineage>
        <taxon>Bacteria</taxon>
        <taxon>Pseudomonadati</taxon>
        <taxon>Pseudomonadota</taxon>
        <taxon>Gammaproteobacteria</taxon>
        <taxon>Enterobacterales</taxon>
        <taxon>Morganellaceae</taxon>
        <taxon>Xenorhabdus</taxon>
    </lineage>
</organism>
<feature type="transmembrane region" description="Helical" evidence="1">
    <location>
        <begin position="12"/>
        <end position="30"/>
    </location>
</feature>
<feature type="transmembrane region" description="Helical" evidence="1">
    <location>
        <begin position="121"/>
        <end position="144"/>
    </location>
</feature>
<sequence length="175" mass="19550">MLKKIKEFRSEALIFFIISVFLSLLAGRSGGGTSKEVATILMESLAPRTILFLTVLSMVFAALVLFFYGKHAPDKKINNFLYVHIIYKLTKLGRSLSSIGIAIFLGLLTSALAYQELKISIEIIVTIVTLTGYWTLLCLVDICAEKGIDETISLKYQKLVLGIIFFTVPFVYVLR</sequence>
<keyword evidence="1" id="KW-0472">Membrane</keyword>
<dbReference type="EMBL" id="FORG01000048">
    <property type="protein sequence ID" value="SFK28819.1"/>
    <property type="molecule type" value="Genomic_DNA"/>
</dbReference>
<feature type="transmembrane region" description="Helical" evidence="1">
    <location>
        <begin position="50"/>
        <end position="68"/>
    </location>
</feature>
<protein>
    <submittedName>
        <fullName evidence="3">Uncharacterized protein</fullName>
    </submittedName>
</protein>
<evidence type="ECO:0000313" key="2">
    <source>
        <dbReference type="EMBL" id="PHM37793.1"/>
    </source>
</evidence>
<evidence type="ECO:0000256" key="1">
    <source>
        <dbReference type="SAM" id="Phobius"/>
    </source>
</evidence>
<proteinExistence type="predicted"/>
<name>A0A1I3YBR8_9GAMM</name>
<keyword evidence="5" id="KW-1185">Reference proteome</keyword>
<dbReference type="RefSeq" id="WP_092514658.1">
    <property type="nucleotide sequence ID" value="NZ_CAWNQB010000011.1"/>
</dbReference>
<dbReference type="Proteomes" id="UP000198919">
    <property type="component" value="Unassembled WGS sequence"/>
</dbReference>
<reference evidence="2 5" key="3">
    <citation type="journal article" date="2017" name="Nat. Microbiol.">
        <title>Natural product diversity associated with the nematode symbionts Photorhabdus and Xenorhabdus.</title>
        <authorList>
            <person name="Tobias N.J."/>
            <person name="Wolff H."/>
            <person name="Djahanschiri B."/>
            <person name="Grundmann F."/>
            <person name="Kronenwerth M."/>
            <person name="Shi Y.M."/>
            <person name="Simonyi S."/>
            <person name="Grun P."/>
            <person name="Shapiro-Ilan D."/>
            <person name="Pidot S.J."/>
            <person name="Stinear T.P."/>
            <person name="Ebersberger I."/>
            <person name="Bode H.B."/>
        </authorList>
    </citation>
    <scope>NUCLEOTIDE SEQUENCE [LARGE SCALE GENOMIC DNA]</scope>
    <source>
        <strain evidence="2 5">DSM 17908</strain>
    </source>
</reference>
<evidence type="ECO:0000313" key="5">
    <source>
        <dbReference type="Proteomes" id="UP000224607"/>
    </source>
</evidence>
<dbReference type="EMBL" id="NITY01000019">
    <property type="protein sequence ID" value="PHM37793.1"/>
    <property type="molecule type" value="Genomic_DNA"/>
</dbReference>